<evidence type="ECO:0000256" key="3">
    <source>
        <dbReference type="ARBA" id="ARBA00022475"/>
    </source>
</evidence>
<feature type="transmembrane region" description="Helical" evidence="7">
    <location>
        <begin position="109"/>
        <end position="130"/>
    </location>
</feature>
<evidence type="ECO:0000313" key="9">
    <source>
        <dbReference type="EMBL" id="CCV64999.1"/>
    </source>
</evidence>
<dbReference type="STRING" id="1318466.BN85414220"/>
<keyword evidence="6 7" id="KW-0472">Membrane</keyword>
<name>U4KLV6_ALTPJ</name>
<evidence type="ECO:0000256" key="6">
    <source>
        <dbReference type="ARBA" id="ARBA00023136"/>
    </source>
</evidence>
<evidence type="ECO:0000259" key="8">
    <source>
        <dbReference type="PROSITE" id="PS50928"/>
    </source>
</evidence>
<feature type="transmembrane region" description="Helical" evidence="7">
    <location>
        <begin position="218"/>
        <end position="239"/>
    </location>
</feature>
<feature type="transmembrane region" description="Helical" evidence="7">
    <location>
        <begin position="176"/>
        <end position="197"/>
    </location>
</feature>
<evidence type="ECO:0000256" key="4">
    <source>
        <dbReference type="ARBA" id="ARBA00022692"/>
    </source>
</evidence>
<dbReference type="CDD" id="cd06261">
    <property type="entry name" value="TM_PBP2"/>
    <property type="match status" value="1"/>
</dbReference>
<dbReference type="GO" id="GO:0005886">
    <property type="term" value="C:plasma membrane"/>
    <property type="evidence" value="ECO:0007669"/>
    <property type="project" value="UniProtKB-SubCell"/>
</dbReference>
<protein>
    <submittedName>
        <fullName evidence="9">Sugar ABC-type transport system, permease component</fullName>
    </submittedName>
</protein>
<sequence>MLERKKDYHAWLYLGVPLLLMAIFTFYPLIRTMLIAFDQGYDDSFHQFSFNFGFSHFGYLLFSDFPWFKTTLVNTLIVVFISVPISTILALLIAVALNSIKPLQKIFQTIFFLPYVTNTIAIGMVFAVLFNLDSGLVNSFLGMFGIDPVNWINSGDAVNGVAASTTFNKMLVLQIYIIWNALPFKILLFIGGLQSIGKQYYDAAKIDSTPKNKVFRKITIPLLSPIISYVLITSFIGAFKTYDSVIGIFGGDWSKTKEIQTVVGFVYNQLNPLTAYGGPSGTDAYALGAAASVILFAIIMTFTAINLYVSKKRVHY</sequence>
<dbReference type="GO" id="GO:0055085">
    <property type="term" value="P:transmembrane transport"/>
    <property type="evidence" value="ECO:0007669"/>
    <property type="project" value="InterPro"/>
</dbReference>
<keyword evidence="4 7" id="KW-0812">Transmembrane</keyword>
<evidence type="ECO:0000313" key="10">
    <source>
        <dbReference type="Proteomes" id="UP000032740"/>
    </source>
</evidence>
<dbReference type="Gene3D" id="1.10.3720.10">
    <property type="entry name" value="MetI-like"/>
    <property type="match status" value="1"/>
</dbReference>
<proteinExistence type="inferred from homology"/>
<dbReference type="OrthoDB" id="42615at2"/>
<dbReference type="PANTHER" id="PTHR30193:SF37">
    <property type="entry name" value="INNER MEMBRANE ABC TRANSPORTER PERMEASE PROTEIN YCJO"/>
    <property type="match status" value="1"/>
</dbReference>
<dbReference type="Proteomes" id="UP000032740">
    <property type="component" value="Chromosome"/>
</dbReference>
<dbReference type="PROSITE" id="PS50928">
    <property type="entry name" value="ABC_TM1"/>
    <property type="match status" value="1"/>
</dbReference>
<feature type="domain" description="ABC transmembrane type-1" evidence="8">
    <location>
        <begin position="72"/>
        <end position="306"/>
    </location>
</feature>
<dbReference type="RefSeq" id="WP_030003882.1">
    <property type="nucleotide sequence ID" value="NC_022538.1"/>
</dbReference>
<dbReference type="KEGG" id="apal:BN85414220"/>
<dbReference type="InterPro" id="IPR035906">
    <property type="entry name" value="MetI-like_sf"/>
</dbReference>
<organism evidence="9 10">
    <name type="scientific">Alteracholeplasma palmae (strain ATCC 49389 / J233)</name>
    <name type="common">Acholeplasma palmae</name>
    <dbReference type="NCBI Taxonomy" id="1318466"/>
    <lineage>
        <taxon>Bacteria</taxon>
        <taxon>Bacillati</taxon>
        <taxon>Mycoplasmatota</taxon>
        <taxon>Mollicutes</taxon>
        <taxon>Acholeplasmatales</taxon>
        <taxon>Acholeplasmataceae</taxon>
        <taxon>Acholeplasma</taxon>
    </lineage>
</organism>
<evidence type="ECO:0000256" key="2">
    <source>
        <dbReference type="ARBA" id="ARBA00022448"/>
    </source>
</evidence>
<comment type="subcellular location">
    <subcellularLocation>
        <location evidence="1 7">Cell membrane</location>
        <topology evidence="1 7">Multi-pass membrane protein</topology>
    </subcellularLocation>
</comment>
<evidence type="ECO:0000256" key="7">
    <source>
        <dbReference type="RuleBase" id="RU363032"/>
    </source>
</evidence>
<keyword evidence="2 7" id="KW-0813">Transport</keyword>
<gene>
    <name evidence="9" type="ORF">BN85414220</name>
</gene>
<dbReference type="EMBL" id="FO681347">
    <property type="protein sequence ID" value="CCV64999.1"/>
    <property type="molecule type" value="Genomic_DNA"/>
</dbReference>
<dbReference type="HOGENOM" id="CLU_016047_0_2_14"/>
<evidence type="ECO:0000256" key="5">
    <source>
        <dbReference type="ARBA" id="ARBA00022989"/>
    </source>
</evidence>
<dbReference type="AlphaFoldDB" id="U4KLV6"/>
<feature type="transmembrane region" description="Helical" evidence="7">
    <location>
        <begin position="72"/>
        <end position="97"/>
    </location>
</feature>
<dbReference type="InterPro" id="IPR000515">
    <property type="entry name" value="MetI-like"/>
</dbReference>
<feature type="transmembrane region" description="Helical" evidence="7">
    <location>
        <begin position="284"/>
        <end position="309"/>
    </location>
</feature>
<dbReference type="SUPFAM" id="SSF161098">
    <property type="entry name" value="MetI-like"/>
    <property type="match status" value="1"/>
</dbReference>
<dbReference type="PANTHER" id="PTHR30193">
    <property type="entry name" value="ABC TRANSPORTER PERMEASE PROTEIN"/>
    <property type="match status" value="1"/>
</dbReference>
<keyword evidence="3" id="KW-1003">Cell membrane</keyword>
<keyword evidence="5 7" id="KW-1133">Transmembrane helix</keyword>
<dbReference type="Pfam" id="PF00528">
    <property type="entry name" value="BPD_transp_1"/>
    <property type="match status" value="1"/>
</dbReference>
<accession>U4KLV6</accession>
<keyword evidence="10" id="KW-1185">Reference proteome</keyword>
<comment type="similarity">
    <text evidence="7">Belongs to the binding-protein-dependent transport system permease family.</text>
</comment>
<reference evidence="9 10" key="1">
    <citation type="journal article" date="2013" name="J. Mol. Microbiol. Biotechnol.">
        <title>Analysis of the Complete Genomes of Acholeplasma brassicae , A. palmae and A. laidlawii and Their Comparison to the Obligate Parasites from ' Candidatus Phytoplasma'.</title>
        <authorList>
            <person name="Kube M."/>
            <person name="Siewert C."/>
            <person name="Migdoll A.M."/>
            <person name="Duduk B."/>
            <person name="Holz S."/>
            <person name="Rabus R."/>
            <person name="Seemuller E."/>
            <person name="Mitrovic J."/>
            <person name="Muller I."/>
            <person name="Buttner C."/>
            <person name="Reinhardt R."/>
        </authorList>
    </citation>
    <scope>NUCLEOTIDE SEQUENCE [LARGE SCALE GENOMIC DNA]</scope>
    <source>
        <strain evidence="9 10">J233</strain>
    </source>
</reference>
<evidence type="ECO:0000256" key="1">
    <source>
        <dbReference type="ARBA" id="ARBA00004651"/>
    </source>
</evidence>
<dbReference type="InterPro" id="IPR051393">
    <property type="entry name" value="ABC_transporter_permease"/>
</dbReference>
<feature type="transmembrane region" description="Helical" evidence="7">
    <location>
        <begin position="12"/>
        <end position="30"/>
    </location>
</feature>